<dbReference type="InterPro" id="IPR055170">
    <property type="entry name" value="GFO_IDH_MocA-like_dom"/>
</dbReference>
<dbReference type="Gene3D" id="3.30.360.10">
    <property type="entry name" value="Dihydrodipicolinate Reductase, domain 2"/>
    <property type="match status" value="1"/>
</dbReference>
<organism evidence="3 4">
    <name type="scientific">Exophiala viscosa</name>
    <dbReference type="NCBI Taxonomy" id="2486360"/>
    <lineage>
        <taxon>Eukaryota</taxon>
        <taxon>Fungi</taxon>
        <taxon>Dikarya</taxon>
        <taxon>Ascomycota</taxon>
        <taxon>Pezizomycotina</taxon>
        <taxon>Eurotiomycetes</taxon>
        <taxon>Chaetothyriomycetidae</taxon>
        <taxon>Chaetothyriales</taxon>
        <taxon>Herpotrichiellaceae</taxon>
        <taxon>Exophiala</taxon>
    </lineage>
</organism>
<dbReference type="PANTHER" id="PTHR42840">
    <property type="entry name" value="NAD(P)-BINDING ROSSMANN-FOLD SUPERFAMILY PROTEIN-RELATED"/>
    <property type="match status" value="1"/>
</dbReference>
<sequence>MAGIALLGAGIFATDEHLPALVSNKANLKAIYSRSKITAVTLVAEAKKLGVKDVELYSEDTAHRTLDDLLKRDDIEAVIIVLPILPVAKDVQTARKLIADYKSQYANKGTIFSVAEQFRFMPEFELGRKWVVEEKAIGDINQLHLKIWRNQAPGGKYYESEWRKVPEYQGGFLLDGGVHQTATLRWISGQEVVETRGFARQVVPHLPPLDTVNAGILLSGGGTGTISMSFASAKRATELTIIGTKGSFFLTDGPDGYILTLDLISGEKRTEILKTNGVQVEIKAFLEAIQSGTAQARSGPEEALNDLAIIESLCSGGGKVDLYKT</sequence>
<reference evidence="3" key="1">
    <citation type="journal article" date="2022" name="bioRxiv">
        <title>Deciphering the potential niche of two novel black yeast fungi from a biological soil crust based on their genomes, phenotypes, and melanin regulation.</title>
        <authorList>
            <consortium name="DOE Joint Genome Institute"/>
            <person name="Carr E.C."/>
            <person name="Barton Q."/>
            <person name="Grambo S."/>
            <person name="Sullivan M."/>
            <person name="Renfro C.M."/>
            <person name="Kuo A."/>
            <person name="Pangilinan J."/>
            <person name="Lipzen A."/>
            <person name="Keymanesh K."/>
            <person name="Savage E."/>
            <person name="Barry K."/>
            <person name="Grigoriev I.V."/>
            <person name="Riekhof W.R."/>
            <person name="Harris S.S."/>
        </authorList>
    </citation>
    <scope>NUCLEOTIDE SEQUENCE</scope>
    <source>
        <strain evidence="3">JF 03-4F</strain>
    </source>
</reference>
<evidence type="ECO:0000313" key="4">
    <source>
        <dbReference type="Proteomes" id="UP001203852"/>
    </source>
</evidence>
<dbReference type="AlphaFoldDB" id="A0AAN6DUI7"/>
<dbReference type="Pfam" id="PF22725">
    <property type="entry name" value="GFO_IDH_MocA_C3"/>
    <property type="match status" value="1"/>
</dbReference>
<evidence type="ECO:0000313" key="3">
    <source>
        <dbReference type="EMBL" id="KAI1612929.1"/>
    </source>
</evidence>
<protein>
    <recommendedName>
        <fullName evidence="2">GFO/IDH/MocA-like oxidoreductase domain-containing protein</fullName>
    </recommendedName>
</protein>
<dbReference type="GO" id="GO:0016491">
    <property type="term" value="F:oxidoreductase activity"/>
    <property type="evidence" value="ECO:0007669"/>
    <property type="project" value="TreeGrafter"/>
</dbReference>
<name>A0AAN6DUI7_9EURO</name>
<dbReference type="PANTHER" id="PTHR42840:SF5">
    <property type="entry name" value="NAD(P)-BINDING ROSSMANN-FOLD SUPERFAMILY PROTEIN"/>
    <property type="match status" value="1"/>
</dbReference>
<comment type="similarity">
    <text evidence="1">Belongs to the Gfo/Idh/MocA family.</text>
</comment>
<evidence type="ECO:0000259" key="2">
    <source>
        <dbReference type="Pfam" id="PF22725"/>
    </source>
</evidence>
<keyword evidence="4" id="KW-1185">Reference proteome</keyword>
<dbReference type="Proteomes" id="UP001203852">
    <property type="component" value="Unassembled WGS sequence"/>
</dbReference>
<accession>A0AAN6DUI7</accession>
<dbReference type="GO" id="GO:0006740">
    <property type="term" value="P:NADPH regeneration"/>
    <property type="evidence" value="ECO:0007669"/>
    <property type="project" value="TreeGrafter"/>
</dbReference>
<comment type="caution">
    <text evidence="3">The sequence shown here is derived from an EMBL/GenBank/DDBJ whole genome shotgun (WGS) entry which is preliminary data.</text>
</comment>
<dbReference type="SUPFAM" id="SSF55347">
    <property type="entry name" value="Glyceraldehyde-3-phosphate dehydrogenase-like, C-terminal domain"/>
    <property type="match status" value="1"/>
</dbReference>
<gene>
    <name evidence="3" type="ORF">EDD36DRAFT_465074</name>
</gene>
<dbReference type="EMBL" id="MU404354">
    <property type="protein sequence ID" value="KAI1612929.1"/>
    <property type="molecule type" value="Genomic_DNA"/>
</dbReference>
<dbReference type="SUPFAM" id="SSF51735">
    <property type="entry name" value="NAD(P)-binding Rossmann-fold domains"/>
    <property type="match status" value="1"/>
</dbReference>
<feature type="domain" description="GFO/IDH/MocA-like oxidoreductase" evidence="2">
    <location>
        <begin position="131"/>
        <end position="248"/>
    </location>
</feature>
<dbReference type="GO" id="GO:0005737">
    <property type="term" value="C:cytoplasm"/>
    <property type="evidence" value="ECO:0007669"/>
    <property type="project" value="TreeGrafter"/>
</dbReference>
<evidence type="ECO:0000256" key="1">
    <source>
        <dbReference type="ARBA" id="ARBA00010928"/>
    </source>
</evidence>
<proteinExistence type="inferred from homology"/>
<dbReference type="Gene3D" id="3.40.50.720">
    <property type="entry name" value="NAD(P)-binding Rossmann-like Domain"/>
    <property type="match status" value="2"/>
</dbReference>
<dbReference type="InterPro" id="IPR036291">
    <property type="entry name" value="NAD(P)-bd_dom_sf"/>
</dbReference>